<dbReference type="AlphaFoldDB" id="A0A8J3JRF8"/>
<dbReference type="EMBL" id="BONF01000016">
    <property type="protein sequence ID" value="GIF81864.1"/>
    <property type="molecule type" value="Genomic_DNA"/>
</dbReference>
<reference evidence="1 2" key="1">
    <citation type="submission" date="2021-01" db="EMBL/GenBank/DDBJ databases">
        <title>Whole genome shotgun sequence of Catellatospora bangladeshensis NBRC 107357.</title>
        <authorList>
            <person name="Komaki H."/>
            <person name="Tamura T."/>
        </authorList>
    </citation>
    <scope>NUCLEOTIDE SEQUENCE [LARGE SCALE GENOMIC DNA]</scope>
    <source>
        <strain evidence="1 2">NBRC 107357</strain>
    </source>
</reference>
<sequence>MTINLCVLLWAHPGAEAALAAYEDKVLALFDDHGCTLLQRARTDGADGAPTEIQLISVPSQAALDAYMTDPRRTTLAAERDAAVARTDIHRVTLV</sequence>
<organism evidence="1 2">
    <name type="scientific">Catellatospora bangladeshensis</name>
    <dbReference type="NCBI Taxonomy" id="310355"/>
    <lineage>
        <taxon>Bacteria</taxon>
        <taxon>Bacillati</taxon>
        <taxon>Actinomycetota</taxon>
        <taxon>Actinomycetes</taxon>
        <taxon>Micromonosporales</taxon>
        <taxon>Micromonosporaceae</taxon>
        <taxon>Catellatospora</taxon>
    </lineage>
</organism>
<evidence type="ECO:0000313" key="2">
    <source>
        <dbReference type="Proteomes" id="UP000601223"/>
    </source>
</evidence>
<evidence type="ECO:0000313" key="1">
    <source>
        <dbReference type="EMBL" id="GIF81864.1"/>
    </source>
</evidence>
<name>A0A8J3JRF8_9ACTN</name>
<accession>A0A8J3JRF8</accession>
<comment type="caution">
    <text evidence="1">The sequence shown here is derived from an EMBL/GenBank/DDBJ whole genome shotgun (WGS) entry which is preliminary data.</text>
</comment>
<proteinExistence type="predicted"/>
<evidence type="ECO:0008006" key="3">
    <source>
        <dbReference type="Google" id="ProtNLM"/>
    </source>
</evidence>
<protein>
    <recommendedName>
        <fullName evidence="3">DUF1330 domain-containing protein</fullName>
    </recommendedName>
</protein>
<keyword evidence="2" id="KW-1185">Reference proteome</keyword>
<dbReference type="RefSeq" id="WP_203746505.1">
    <property type="nucleotide sequence ID" value="NZ_BONF01000016.1"/>
</dbReference>
<gene>
    <name evidence="1" type="ORF">Cba03nite_32130</name>
</gene>
<dbReference type="Proteomes" id="UP000601223">
    <property type="component" value="Unassembled WGS sequence"/>
</dbReference>